<dbReference type="Pfam" id="PF11927">
    <property type="entry name" value="HODM_asu-like"/>
    <property type="match status" value="1"/>
</dbReference>
<evidence type="ECO:0000313" key="2">
    <source>
        <dbReference type="EMBL" id="KAG7193076.1"/>
    </source>
</evidence>
<accession>A0A9P8AH90</accession>
<dbReference type="EMBL" id="JAHMUF010000014">
    <property type="protein sequence ID" value="KAG7193076.1"/>
    <property type="molecule type" value="Genomic_DNA"/>
</dbReference>
<proteinExistence type="predicted"/>
<reference evidence="2" key="1">
    <citation type="submission" date="2021-03" db="EMBL/GenBank/DDBJ databases">
        <authorList>
            <person name="Palmer J.M."/>
        </authorList>
    </citation>
    <scope>NUCLEOTIDE SEQUENCE</scope>
    <source>
        <strain evidence="2">ARV_011</strain>
    </source>
</reference>
<gene>
    <name evidence="2" type="ORF">KQ657_001193</name>
</gene>
<dbReference type="RefSeq" id="XP_043048625.1">
    <property type="nucleotide sequence ID" value="XM_043191993.1"/>
</dbReference>
<feature type="signal peptide" evidence="1">
    <location>
        <begin position="1"/>
        <end position="24"/>
    </location>
</feature>
<dbReference type="GeneID" id="66114567"/>
<organism evidence="2 3">
    <name type="scientific">Scheffersomyces spartinae</name>
    <dbReference type="NCBI Taxonomy" id="45513"/>
    <lineage>
        <taxon>Eukaryota</taxon>
        <taxon>Fungi</taxon>
        <taxon>Dikarya</taxon>
        <taxon>Ascomycota</taxon>
        <taxon>Saccharomycotina</taxon>
        <taxon>Pichiomycetes</taxon>
        <taxon>Debaryomycetaceae</taxon>
        <taxon>Scheffersomyces</taxon>
    </lineage>
</organism>
<evidence type="ECO:0000313" key="3">
    <source>
        <dbReference type="Proteomes" id="UP000790833"/>
    </source>
</evidence>
<dbReference type="InterPro" id="IPR021848">
    <property type="entry name" value="HODM_asu-like"/>
</dbReference>
<protein>
    <recommendedName>
        <fullName evidence="4">Mannosyltransferase</fullName>
    </recommendedName>
</protein>
<dbReference type="Proteomes" id="UP000790833">
    <property type="component" value="Unassembled WGS sequence"/>
</dbReference>
<sequence>MGIITENYLLFLAIIAVLGGVAFTKNGASLPEVLNFGRTKKLTSEEIARINKNRKFGEWTPDPNFKTPIPPSYANWDIEKTKPVPYRAFKHRYVVTMGIRSMDWDEWIQLDNEWLRYHELKKARVQEKGEALYATNPKARAAMWEFVDELKIYLSHRYPTLFTYYAEKDVMKIIPTGEVFHLSDRISQDPAYIAAMWLQDDIAIMVEDENGQYILMAGAIMLAGFWRLKDKYMMPLSQIHTSGDVPKYNLNLKSGMEKFFVRMGLDKPVVRNNYFIQTDENLPWSTSIGDEDTEQVGWYTAPAASDINRIYFRSERQSLRRLPKSGAIAFTIRTYFLPVTEMVKEPFIPRRLFDAISSWEPDVQEYRGLATFKDILLPYLEQKAKEQEDAGITVENEPQVFPF</sequence>
<dbReference type="AlphaFoldDB" id="A0A9P8AH90"/>
<comment type="caution">
    <text evidence="2">The sequence shown here is derived from an EMBL/GenBank/DDBJ whole genome shotgun (WGS) entry which is preliminary data.</text>
</comment>
<feature type="chain" id="PRO_5040423978" description="Mannosyltransferase" evidence="1">
    <location>
        <begin position="25"/>
        <end position="403"/>
    </location>
</feature>
<dbReference type="OrthoDB" id="497541at2759"/>
<keyword evidence="1" id="KW-0732">Signal</keyword>
<keyword evidence="3" id="KW-1185">Reference proteome</keyword>
<evidence type="ECO:0008006" key="4">
    <source>
        <dbReference type="Google" id="ProtNLM"/>
    </source>
</evidence>
<name>A0A9P8AH90_9ASCO</name>
<evidence type="ECO:0000256" key="1">
    <source>
        <dbReference type="SAM" id="SignalP"/>
    </source>
</evidence>